<dbReference type="InterPro" id="IPR000595">
    <property type="entry name" value="cNMP-bd_dom"/>
</dbReference>
<evidence type="ECO:0000313" key="3">
    <source>
        <dbReference type="Proteomes" id="UP000274271"/>
    </source>
</evidence>
<dbReference type="SUPFAM" id="SSF51206">
    <property type="entry name" value="cAMP-binding domain-like"/>
    <property type="match status" value="1"/>
</dbReference>
<dbReference type="CDD" id="cd00038">
    <property type="entry name" value="CAP_ED"/>
    <property type="match status" value="1"/>
</dbReference>
<keyword evidence="3" id="KW-1185">Reference proteome</keyword>
<comment type="caution">
    <text evidence="2">The sequence shown here is derived from an EMBL/GenBank/DDBJ whole genome shotgun (WGS) entry which is preliminary data.</text>
</comment>
<dbReference type="Pfam" id="PF00027">
    <property type="entry name" value="cNMP_binding"/>
    <property type="match status" value="1"/>
</dbReference>
<sequence>MVAVFENYMKAQDTTLSNEEIRLVGAAAIEKTVYKKQTLLQAGEVCRYKVFIVKGLLRTYRIGADGSEHVVQFSPELTWTTDGESYANRTPSSYSIDALEDSQILMWGRDRFDALLDQIPALKNFSDRLIFRNLNASRNRIYKAISSTPTEKYEDFVKTYPGLLLHIPLRMVASYLGVSLKTLNRIRHSQLQHEVK</sequence>
<dbReference type="InterPro" id="IPR018490">
    <property type="entry name" value="cNMP-bd_dom_sf"/>
</dbReference>
<protein>
    <submittedName>
        <fullName evidence="2">Crp/Fnr family transcriptional regulator</fullName>
    </submittedName>
</protein>
<dbReference type="AlphaFoldDB" id="A0A3P1CNE6"/>
<reference evidence="2 3" key="1">
    <citation type="submission" date="2018-11" db="EMBL/GenBank/DDBJ databases">
        <authorList>
            <person name="Zhou Z."/>
            <person name="Wang G."/>
        </authorList>
    </citation>
    <scope>NUCLEOTIDE SEQUENCE [LARGE SCALE GENOMIC DNA]</scope>
    <source>
        <strain evidence="2 3">KCTC42998</strain>
    </source>
</reference>
<proteinExistence type="predicted"/>
<evidence type="ECO:0000259" key="1">
    <source>
        <dbReference type="Pfam" id="PF00027"/>
    </source>
</evidence>
<gene>
    <name evidence="2" type="ORF">EHT87_09780</name>
</gene>
<dbReference type="InterPro" id="IPR014710">
    <property type="entry name" value="RmlC-like_jellyroll"/>
</dbReference>
<dbReference type="EMBL" id="RQJP01000002">
    <property type="protein sequence ID" value="RRB14847.1"/>
    <property type="molecule type" value="Genomic_DNA"/>
</dbReference>
<dbReference type="Proteomes" id="UP000274271">
    <property type="component" value="Unassembled WGS sequence"/>
</dbReference>
<dbReference type="Gene3D" id="2.60.120.10">
    <property type="entry name" value="Jelly Rolls"/>
    <property type="match status" value="1"/>
</dbReference>
<evidence type="ECO:0000313" key="2">
    <source>
        <dbReference type="EMBL" id="RRB14847.1"/>
    </source>
</evidence>
<dbReference type="OrthoDB" id="1933280at2"/>
<organism evidence="2 3">
    <name type="scientific">Larkinella knui</name>
    <dbReference type="NCBI Taxonomy" id="2025310"/>
    <lineage>
        <taxon>Bacteria</taxon>
        <taxon>Pseudomonadati</taxon>
        <taxon>Bacteroidota</taxon>
        <taxon>Cytophagia</taxon>
        <taxon>Cytophagales</taxon>
        <taxon>Spirosomataceae</taxon>
        <taxon>Larkinella</taxon>
    </lineage>
</organism>
<feature type="domain" description="Cyclic nucleotide-binding" evidence="1">
    <location>
        <begin position="31"/>
        <end position="118"/>
    </location>
</feature>
<name>A0A3P1CNE6_9BACT</name>
<accession>A0A3P1CNE6</accession>